<reference evidence="2" key="2">
    <citation type="submission" date="2019-10" db="EMBL/GenBank/DDBJ databases">
        <authorList>
            <consortium name="NCBI Genome Project"/>
        </authorList>
    </citation>
    <scope>NUCLEOTIDE SEQUENCE</scope>
    <source>
        <strain evidence="2">NI907</strain>
    </source>
</reference>
<gene>
    <name evidence="2" type="ORF">PgNI_00856</name>
</gene>
<name>A0A6P8BIF0_PYRGI</name>
<accession>A0A6P8BIF0</accession>
<keyword evidence="1" id="KW-1185">Reference proteome</keyword>
<proteinExistence type="predicted"/>
<protein>
    <submittedName>
        <fullName evidence="2">Uncharacterized protein</fullName>
    </submittedName>
</protein>
<dbReference type="KEGG" id="pgri:PgNI_00856"/>
<evidence type="ECO:0000313" key="1">
    <source>
        <dbReference type="Proteomes" id="UP000515153"/>
    </source>
</evidence>
<dbReference type="RefSeq" id="XP_030987083.1">
    <property type="nucleotide sequence ID" value="XM_031120933.1"/>
</dbReference>
<evidence type="ECO:0000313" key="2">
    <source>
        <dbReference type="RefSeq" id="XP_030987083.1"/>
    </source>
</evidence>
<dbReference type="GeneID" id="41955847"/>
<reference evidence="2" key="1">
    <citation type="journal article" date="2019" name="Mol. Biol. Evol.">
        <title>Blast fungal genomes show frequent chromosomal changes, gene gains and losses, and effector gene turnover.</title>
        <authorList>
            <person name="Gomez Luciano L.B."/>
            <person name="Jason Tsai I."/>
            <person name="Chuma I."/>
            <person name="Tosa Y."/>
            <person name="Chen Y.H."/>
            <person name="Li J.Y."/>
            <person name="Li M.Y."/>
            <person name="Jade Lu M.Y."/>
            <person name="Nakayashiki H."/>
            <person name="Li W.H."/>
        </authorList>
    </citation>
    <scope>NUCLEOTIDE SEQUENCE</scope>
    <source>
        <strain evidence="2">NI907</strain>
    </source>
</reference>
<dbReference type="AlphaFoldDB" id="A0A6P8BIF0"/>
<dbReference type="Proteomes" id="UP000515153">
    <property type="component" value="Unplaced"/>
</dbReference>
<reference evidence="2" key="3">
    <citation type="submission" date="2025-08" db="UniProtKB">
        <authorList>
            <consortium name="RefSeq"/>
        </authorList>
    </citation>
    <scope>IDENTIFICATION</scope>
    <source>
        <strain evidence="2">NI907</strain>
    </source>
</reference>
<organism evidence="1 2">
    <name type="scientific">Pyricularia grisea</name>
    <name type="common">Crabgrass-specific blast fungus</name>
    <name type="synonym">Magnaporthe grisea</name>
    <dbReference type="NCBI Taxonomy" id="148305"/>
    <lineage>
        <taxon>Eukaryota</taxon>
        <taxon>Fungi</taxon>
        <taxon>Dikarya</taxon>
        <taxon>Ascomycota</taxon>
        <taxon>Pezizomycotina</taxon>
        <taxon>Sordariomycetes</taxon>
        <taxon>Sordariomycetidae</taxon>
        <taxon>Magnaporthales</taxon>
        <taxon>Pyriculariaceae</taxon>
        <taxon>Pyricularia</taxon>
    </lineage>
</organism>
<sequence length="84" mass="9502">MFWLPGCWCMGDFFFFLDLDLDLGIKSTQIARVFLPPMSMSLSVHKTARQLAVVCHWRSPGRELLTTIGCRPACQYAVIGPHIC</sequence>